<organism evidence="3 4">
    <name type="scientific">Paraoerskovia sediminicola</name>
    <dbReference type="NCBI Taxonomy" id="1138587"/>
    <lineage>
        <taxon>Bacteria</taxon>
        <taxon>Bacillati</taxon>
        <taxon>Actinomycetota</taxon>
        <taxon>Actinomycetes</taxon>
        <taxon>Micrococcales</taxon>
        <taxon>Cellulomonadaceae</taxon>
        <taxon>Paraoerskovia</taxon>
    </lineage>
</organism>
<feature type="transmembrane region" description="Helical" evidence="2">
    <location>
        <begin position="20"/>
        <end position="40"/>
    </location>
</feature>
<feature type="compositionally biased region" description="Low complexity" evidence="1">
    <location>
        <begin position="87"/>
        <end position="105"/>
    </location>
</feature>
<dbReference type="EMBL" id="AP027729">
    <property type="protein sequence ID" value="BDZ43146.1"/>
    <property type="molecule type" value="Genomic_DNA"/>
</dbReference>
<name>A0ABM8G4W5_9CELL</name>
<evidence type="ECO:0000313" key="4">
    <source>
        <dbReference type="Proteomes" id="UP001321475"/>
    </source>
</evidence>
<feature type="compositionally biased region" description="Low complexity" evidence="1">
    <location>
        <begin position="49"/>
        <end position="62"/>
    </location>
</feature>
<evidence type="ECO:0000313" key="3">
    <source>
        <dbReference type="EMBL" id="BDZ43146.1"/>
    </source>
</evidence>
<reference evidence="4" key="1">
    <citation type="journal article" date="2019" name="Int. J. Syst. Evol. Microbiol.">
        <title>The Global Catalogue of Microorganisms (GCM) 10K type strain sequencing project: providing services to taxonomists for standard genome sequencing and annotation.</title>
        <authorList>
            <consortium name="The Broad Institute Genomics Platform"/>
            <consortium name="The Broad Institute Genome Sequencing Center for Infectious Disease"/>
            <person name="Wu L."/>
            <person name="Ma J."/>
        </authorList>
    </citation>
    <scope>NUCLEOTIDE SEQUENCE [LARGE SCALE GENOMIC DNA]</scope>
    <source>
        <strain evidence="4">NBRC 108565</strain>
    </source>
</reference>
<proteinExistence type="predicted"/>
<sequence length="123" mass="11707">MTITDNTQTTTAPTRSRTGLAIIAAAIGTVAAAGAVVWSFTAPANAADTGTTQTVQTQTTDQSRFGTEGATADDGNGAMDGAGAFGTEGATADDGNGAVDGAAFGTEGATADDGNGALDGATS</sequence>
<keyword evidence="2" id="KW-0472">Membrane</keyword>
<evidence type="ECO:0000256" key="2">
    <source>
        <dbReference type="SAM" id="Phobius"/>
    </source>
</evidence>
<gene>
    <name evidence="3" type="ORF">GCM10025865_24450</name>
</gene>
<protein>
    <submittedName>
        <fullName evidence="3">Uncharacterized protein</fullName>
    </submittedName>
</protein>
<keyword evidence="4" id="KW-1185">Reference proteome</keyword>
<dbReference type="Proteomes" id="UP001321475">
    <property type="component" value="Chromosome"/>
</dbReference>
<accession>A0ABM8G4W5</accession>
<dbReference type="RefSeq" id="WP_286217460.1">
    <property type="nucleotide sequence ID" value="NZ_AP027729.1"/>
</dbReference>
<keyword evidence="2" id="KW-1133">Transmembrane helix</keyword>
<feature type="region of interest" description="Disordered" evidence="1">
    <location>
        <begin position="46"/>
        <end position="123"/>
    </location>
</feature>
<keyword evidence="2" id="KW-0812">Transmembrane</keyword>
<evidence type="ECO:0000256" key="1">
    <source>
        <dbReference type="SAM" id="MobiDB-lite"/>
    </source>
</evidence>